<sequence length="460" mass="49989">MAWNEPGGGNRDPWGGGGNRGGGGGGDNQGPPDLDEAINKMRDKVTQLFGSKKGGGAGDGGGSGQNFKGPGAKGIALLGGLVVAGWLASGIYIVDEGQRGVELTFGANTGVTQPGPHWHFPRPIGSVERVDVSEVRTIEIGYESMGDRTRAVLREALMLTRDENIVNLKVAIQYRISDPAEYLFNFRQPDDTLKQLAESALREVVGKAEAPEDADVSPGEEFGQIADELADELTEEELESLLAGADDTARAAITPLEWVLTQGRAQVADESEQLIQTALDRYQAGLTLVRVAIQDAQPPEEVQPAFADAIRAREDQQRTISRARAYANALIPRAEGQAARQREEAQAYREQVVAQAEGETDRFTALLGEYQNAPEVTRQRLYLETMERVLSSTSKIMMDVESGQSLMYLPLDRMLERSDAVQEDDNDEARDLSMAPPLGGRDAVTPTERARDSLRTREVR</sequence>
<dbReference type="RefSeq" id="WP_121441605.1">
    <property type="nucleotide sequence ID" value="NZ_RCDA01000001.1"/>
</dbReference>
<keyword evidence="10" id="KW-1185">Reference proteome</keyword>
<reference evidence="9 10" key="1">
    <citation type="submission" date="2018-10" db="EMBL/GenBank/DDBJ databases">
        <title>Genomic Encyclopedia of Type Strains, Phase IV (KMG-IV): sequencing the most valuable type-strain genomes for metagenomic binning, comparative biology and taxonomic classification.</title>
        <authorList>
            <person name="Goeker M."/>
        </authorList>
    </citation>
    <scope>NUCLEOTIDE SEQUENCE [LARGE SCALE GENOMIC DNA]</scope>
    <source>
        <strain evidence="9 10">DSM 12769</strain>
    </source>
</reference>
<comment type="similarity">
    <text evidence="2 6">Belongs to the band 7/mec-2 family. HflK subfamily.</text>
</comment>
<name>A0A498CD32_9GAMM</name>
<dbReference type="OrthoDB" id="9779595at2"/>
<comment type="subcellular location">
    <subcellularLocation>
        <location evidence="1">Membrane</location>
        <topology evidence="1">Single-pass membrane protein</topology>
    </subcellularLocation>
</comment>
<evidence type="ECO:0000256" key="1">
    <source>
        <dbReference type="ARBA" id="ARBA00004167"/>
    </source>
</evidence>
<evidence type="ECO:0000313" key="10">
    <source>
        <dbReference type="Proteomes" id="UP000275461"/>
    </source>
</evidence>
<comment type="function">
    <text evidence="6">HflC and HflK could encode or regulate a protease.</text>
</comment>
<feature type="compositionally biased region" description="Basic and acidic residues" evidence="7">
    <location>
        <begin position="448"/>
        <end position="460"/>
    </location>
</feature>
<dbReference type="InterPro" id="IPR020980">
    <property type="entry name" value="Membrane_HflK_N"/>
</dbReference>
<evidence type="ECO:0000256" key="7">
    <source>
        <dbReference type="SAM" id="MobiDB-lite"/>
    </source>
</evidence>
<evidence type="ECO:0000256" key="4">
    <source>
        <dbReference type="ARBA" id="ARBA00022989"/>
    </source>
</evidence>
<dbReference type="SMART" id="SM00244">
    <property type="entry name" value="PHB"/>
    <property type="match status" value="1"/>
</dbReference>
<dbReference type="Proteomes" id="UP000275461">
    <property type="component" value="Unassembled WGS sequence"/>
</dbReference>
<dbReference type="Gene3D" id="3.30.479.30">
    <property type="entry name" value="Band 7 domain"/>
    <property type="match status" value="1"/>
</dbReference>
<dbReference type="InterPro" id="IPR010201">
    <property type="entry name" value="HflK"/>
</dbReference>
<protein>
    <recommendedName>
        <fullName evidence="6">Protein HflK</fullName>
    </recommendedName>
</protein>
<evidence type="ECO:0000256" key="5">
    <source>
        <dbReference type="ARBA" id="ARBA00023136"/>
    </source>
</evidence>
<dbReference type="AlphaFoldDB" id="A0A498CD32"/>
<dbReference type="NCBIfam" id="TIGR01933">
    <property type="entry name" value="hflK"/>
    <property type="match status" value="1"/>
</dbReference>
<dbReference type="EMBL" id="RCDA01000001">
    <property type="protein sequence ID" value="RLK51180.1"/>
    <property type="molecule type" value="Genomic_DNA"/>
</dbReference>
<keyword evidence="5" id="KW-0472">Membrane</keyword>
<dbReference type="InterPro" id="IPR001107">
    <property type="entry name" value="Band_7"/>
</dbReference>
<feature type="region of interest" description="Disordered" evidence="7">
    <location>
        <begin position="1"/>
        <end position="40"/>
    </location>
</feature>
<feature type="compositionally biased region" description="Gly residues" evidence="7">
    <location>
        <begin position="1"/>
        <end position="28"/>
    </location>
</feature>
<dbReference type="SUPFAM" id="SSF117892">
    <property type="entry name" value="Band 7/SPFH domain"/>
    <property type="match status" value="2"/>
</dbReference>
<keyword evidence="3" id="KW-0812">Transmembrane</keyword>
<evidence type="ECO:0000259" key="8">
    <source>
        <dbReference type="SMART" id="SM00244"/>
    </source>
</evidence>
<dbReference type="GO" id="GO:0008233">
    <property type="term" value="F:peptidase activity"/>
    <property type="evidence" value="ECO:0007669"/>
    <property type="project" value="UniProtKB-KW"/>
</dbReference>
<keyword evidence="4" id="KW-1133">Transmembrane helix</keyword>
<dbReference type="PANTHER" id="PTHR43327:SF2">
    <property type="entry name" value="MODULATOR OF FTSH PROTEASE HFLK"/>
    <property type="match status" value="1"/>
</dbReference>
<evidence type="ECO:0000256" key="6">
    <source>
        <dbReference type="RuleBase" id="RU364113"/>
    </source>
</evidence>
<dbReference type="GO" id="GO:0016020">
    <property type="term" value="C:membrane"/>
    <property type="evidence" value="ECO:0007669"/>
    <property type="project" value="UniProtKB-SubCell"/>
</dbReference>
<evidence type="ECO:0000256" key="2">
    <source>
        <dbReference type="ARBA" id="ARBA00006971"/>
    </source>
</evidence>
<comment type="caution">
    <text evidence="9">The sequence shown here is derived from an EMBL/GenBank/DDBJ whole genome shotgun (WGS) entry which is preliminary data.</text>
</comment>
<gene>
    <name evidence="9" type="ORF">DFR31_1101</name>
</gene>
<evidence type="ECO:0000256" key="3">
    <source>
        <dbReference type="ARBA" id="ARBA00022692"/>
    </source>
</evidence>
<comment type="subunit">
    <text evidence="6">HflC and HflK may interact to form a multimeric complex.</text>
</comment>
<proteinExistence type="inferred from homology"/>
<feature type="region of interest" description="Disordered" evidence="7">
    <location>
        <begin position="419"/>
        <end position="460"/>
    </location>
</feature>
<feature type="domain" description="Band 7" evidence="8">
    <location>
        <begin position="89"/>
        <end position="310"/>
    </location>
</feature>
<accession>A0A498CD32</accession>
<keyword evidence="9" id="KW-0378">Hydrolase</keyword>
<dbReference type="Pfam" id="PF12221">
    <property type="entry name" value="HflK_N"/>
    <property type="match status" value="1"/>
</dbReference>
<dbReference type="InterPro" id="IPR036013">
    <property type="entry name" value="Band_7/SPFH_dom_sf"/>
</dbReference>
<dbReference type="InterPro" id="IPR050710">
    <property type="entry name" value="Band7/mec-2_domain"/>
</dbReference>
<evidence type="ECO:0000313" key="9">
    <source>
        <dbReference type="EMBL" id="RLK51180.1"/>
    </source>
</evidence>
<dbReference type="CDD" id="cd03404">
    <property type="entry name" value="SPFH_HflK"/>
    <property type="match status" value="1"/>
</dbReference>
<keyword evidence="9" id="KW-0645">Protease</keyword>
<dbReference type="Pfam" id="PF01145">
    <property type="entry name" value="Band_7"/>
    <property type="match status" value="2"/>
</dbReference>
<organism evidence="9 10">
    <name type="scientific">Alkalispirillum mobile</name>
    <dbReference type="NCBI Taxonomy" id="85925"/>
    <lineage>
        <taxon>Bacteria</taxon>
        <taxon>Pseudomonadati</taxon>
        <taxon>Pseudomonadota</taxon>
        <taxon>Gammaproteobacteria</taxon>
        <taxon>Chromatiales</taxon>
        <taxon>Ectothiorhodospiraceae</taxon>
        <taxon>Alkalispirillum</taxon>
    </lineage>
</organism>
<dbReference type="PANTHER" id="PTHR43327">
    <property type="entry name" value="STOMATIN-LIKE PROTEIN 2, MITOCHONDRIAL"/>
    <property type="match status" value="1"/>
</dbReference>
<dbReference type="GO" id="GO:0006508">
    <property type="term" value="P:proteolysis"/>
    <property type="evidence" value="ECO:0007669"/>
    <property type="project" value="UniProtKB-KW"/>
</dbReference>